<name>A0A5B0Q6T5_PUCGR</name>
<dbReference type="AlphaFoldDB" id="A0A5B0Q6T5"/>
<feature type="compositionally biased region" description="Polar residues" evidence="1">
    <location>
        <begin position="52"/>
        <end position="76"/>
    </location>
</feature>
<dbReference type="Proteomes" id="UP000324748">
    <property type="component" value="Unassembled WGS sequence"/>
</dbReference>
<sequence length="97" mass="10534">MMASGSKPKHLGNGPVIGAKLQTELNINPSRFKRPKSPSHMNPPTLPDSPVTPANTNHNCPVNKNCNGEVKQASTTKPDETGQYKSSSCHQFRHKTT</sequence>
<evidence type="ECO:0000313" key="2">
    <source>
        <dbReference type="EMBL" id="KAA1108837.1"/>
    </source>
</evidence>
<proteinExistence type="predicted"/>
<organism evidence="2 3">
    <name type="scientific">Puccinia graminis f. sp. tritici</name>
    <dbReference type="NCBI Taxonomy" id="56615"/>
    <lineage>
        <taxon>Eukaryota</taxon>
        <taxon>Fungi</taxon>
        <taxon>Dikarya</taxon>
        <taxon>Basidiomycota</taxon>
        <taxon>Pucciniomycotina</taxon>
        <taxon>Pucciniomycetes</taxon>
        <taxon>Pucciniales</taxon>
        <taxon>Pucciniaceae</taxon>
        <taxon>Puccinia</taxon>
    </lineage>
</organism>
<dbReference type="EMBL" id="VSWC01000028">
    <property type="protein sequence ID" value="KAA1108837.1"/>
    <property type="molecule type" value="Genomic_DNA"/>
</dbReference>
<reference evidence="2 3" key="1">
    <citation type="submission" date="2019-05" db="EMBL/GenBank/DDBJ databases">
        <title>Emergence of the Ug99 lineage of the wheat stem rust pathogen through somatic hybridization.</title>
        <authorList>
            <person name="Li F."/>
            <person name="Upadhyaya N.M."/>
            <person name="Sperschneider J."/>
            <person name="Matny O."/>
            <person name="Nguyen-Phuc H."/>
            <person name="Mago R."/>
            <person name="Raley C."/>
            <person name="Miller M.E."/>
            <person name="Silverstein K.A.T."/>
            <person name="Henningsen E."/>
            <person name="Hirsch C.D."/>
            <person name="Visser B."/>
            <person name="Pretorius Z.A."/>
            <person name="Steffenson B.J."/>
            <person name="Schwessinger B."/>
            <person name="Dodds P.N."/>
            <person name="Figueroa M."/>
        </authorList>
    </citation>
    <scope>NUCLEOTIDE SEQUENCE [LARGE SCALE GENOMIC DNA]</scope>
    <source>
        <strain evidence="2">21-0</strain>
    </source>
</reference>
<gene>
    <name evidence="2" type="ORF">PGT21_026899</name>
</gene>
<feature type="region of interest" description="Disordered" evidence="1">
    <location>
        <begin position="1"/>
        <end position="97"/>
    </location>
</feature>
<dbReference type="OrthoDB" id="10269474at2759"/>
<protein>
    <submittedName>
        <fullName evidence="2">Uncharacterized protein</fullName>
    </submittedName>
</protein>
<comment type="caution">
    <text evidence="2">The sequence shown here is derived from an EMBL/GenBank/DDBJ whole genome shotgun (WGS) entry which is preliminary data.</text>
</comment>
<evidence type="ECO:0000256" key="1">
    <source>
        <dbReference type="SAM" id="MobiDB-lite"/>
    </source>
</evidence>
<keyword evidence="3" id="KW-1185">Reference proteome</keyword>
<accession>A0A5B0Q6T5</accession>
<evidence type="ECO:0000313" key="3">
    <source>
        <dbReference type="Proteomes" id="UP000324748"/>
    </source>
</evidence>